<evidence type="ECO:0000313" key="3">
    <source>
        <dbReference type="Proteomes" id="UP000006038"/>
    </source>
</evidence>
<dbReference type="Gene3D" id="3.10.20.90">
    <property type="entry name" value="Phosphatidylinositol 3-kinase Catalytic Subunit, Chain A, domain 1"/>
    <property type="match status" value="1"/>
</dbReference>
<dbReference type="Gramene" id="OB03G20710.1">
    <property type="protein sequence ID" value="OB03G20710.1"/>
    <property type="gene ID" value="OB03G20710"/>
</dbReference>
<protein>
    <recommendedName>
        <fullName evidence="1">Ubiquitin-like domain-containing protein</fullName>
    </recommendedName>
</protein>
<reference evidence="2" key="2">
    <citation type="submission" date="2013-04" db="UniProtKB">
        <authorList>
            <consortium name="EnsemblPlants"/>
        </authorList>
    </citation>
    <scope>IDENTIFICATION</scope>
</reference>
<feature type="domain" description="Ubiquitin-like" evidence="1">
    <location>
        <begin position="60"/>
        <end position="135"/>
    </location>
</feature>
<accession>J3LLZ5</accession>
<dbReference type="EnsemblPlants" id="OB03G20710.1">
    <property type="protein sequence ID" value="OB03G20710.1"/>
    <property type="gene ID" value="OB03G20710"/>
</dbReference>
<organism evidence="2">
    <name type="scientific">Oryza brachyantha</name>
    <name type="common">malo sina</name>
    <dbReference type="NCBI Taxonomy" id="4533"/>
    <lineage>
        <taxon>Eukaryota</taxon>
        <taxon>Viridiplantae</taxon>
        <taxon>Streptophyta</taxon>
        <taxon>Embryophyta</taxon>
        <taxon>Tracheophyta</taxon>
        <taxon>Spermatophyta</taxon>
        <taxon>Magnoliopsida</taxon>
        <taxon>Liliopsida</taxon>
        <taxon>Poales</taxon>
        <taxon>Poaceae</taxon>
        <taxon>BOP clade</taxon>
        <taxon>Oryzoideae</taxon>
        <taxon>Oryzeae</taxon>
        <taxon>Oryzinae</taxon>
        <taxon>Oryza</taxon>
    </lineage>
</organism>
<dbReference type="InterPro" id="IPR029071">
    <property type="entry name" value="Ubiquitin-like_domsf"/>
</dbReference>
<evidence type="ECO:0000259" key="1">
    <source>
        <dbReference type="PROSITE" id="PS50053"/>
    </source>
</evidence>
<dbReference type="SUPFAM" id="SSF54236">
    <property type="entry name" value="Ubiquitin-like"/>
    <property type="match status" value="1"/>
</dbReference>
<sequence length="184" mass="20681">MVFTISNIFREDEVTDTDSKLKGKEIFGAKSSCVSSTRTVGDANKDGQVGPCMNDVKSLTHLFVMVCGNTVSVQEDLNVITVKQFIKTACQKIGVHAYDFYAVYGGKPLKDDKLMSCYPIYKDSTVSLRQRLRAGSPRVMFFKCYTFDEMIESRKGGLFHVVYLSQHATNKFTQIGQVTYLSDY</sequence>
<dbReference type="PROSITE" id="PS50053">
    <property type="entry name" value="UBIQUITIN_2"/>
    <property type="match status" value="1"/>
</dbReference>
<proteinExistence type="predicted"/>
<evidence type="ECO:0000313" key="2">
    <source>
        <dbReference type="EnsemblPlants" id="OB03G20710.1"/>
    </source>
</evidence>
<dbReference type="Proteomes" id="UP000006038">
    <property type="component" value="Chromosome 3"/>
</dbReference>
<keyword evidence="3" id="KW-1185">Reference proteome</keyword>
<reference evidence="2" key="1">
    <citation type="journal article" date="2013" name="Nat. Commun.">
        <title>Whole-genome sequencing of Oryza brachyantha reveals mechanisms underlying Oryza genome evolution.</title>
        <authorList>
            <person name="Chen J."/>
            <person name="Huang Q."/>
            <person name="Gao D."/>
            <person name="Wang J."/>
            <person name="Lang Y."/>
            <person name="Liu T."/>
            <person name="Li B."/>
            <person name="Bai Z."/>
            <person name="Luis Goicoechea J."/>
            <person name="Liang C."/>
            <person name="Chen C."/>
            <person name="Zhang W."/>
            <person name="Sun S."/>
            <person name="Liao Y."/>
            <person name="Zhang X."/>
            <person name="Yang L."/>
            <person name="Song C."/>
            <person name="Wang M."/>
            <person name="Shi J."/>
            <person name="Liu G."/>
            <person name="Liu J."/>
            <person name="Zhou H."/>
            <person name="Zhou W."/>
            <person name="Yu Q."/>
            <person name="An N."/>
            <person name="Chen Y."/>
            <person name="Cai Q."/>
            <person name="Wang B."/>
            <person name="Liu B."/>
            <person name="Min J."/>
            <person name="Huang Y."/>
            <person name="Wu H."/>
            <person name="Li Z."/>
            <person name="Zhang Y."/>
            <person name="Yin Y."/>
            <person name="Song W."/>
            <person name="Jiang J."/>
            <person name="Jackson S.A."/>
            <person name="Wing R.A."/>
            <person name="Wang J."/>
            <person name="Chen M."/>
        </authorList>
    </citation>
    <scope>NUCLEOTIDE SEQUENCE [LARGE SCALE GENOMIC DNA]</scope>
    <source>
        <strain evidence="2">cv. IRGC 101232</strain>
    </source>
</reference>
<name>J3LLZ5_ORYBR</name>
<dbReference type="HOGENOM" id="CLU_1470365_0_0_1"/>
<dbReference type="InterPro" id="IPR000626">
    <property type="entry name" value="Ubiquitin-like_dom"/>
</dbReference>
<dbReference type="AlphaFoldDB" id="J3LLZ5"/>